<dbReference type="PANTHER" id="PTHR15337:SF11">
    <property type="entry name" value="THIOREDOXIN DOMAIN-CONTAINING PROTEIN"/>
    <property type="match status" value="1"/>
</dbReference>
<dbReference type="Pfam" id="PF13098">
    <property type="entry name" value="Thioredoxin_2"/>
    <property type="match status" value="1"/>
</dbReference>
<keyword evidence="1 2" id="KW-0732">Signal</keyword>
<name>A0A940YPJ5_9BURK</name>
<feature type="chain" id="PRO_5037106112" evidence="2">
    <location>
        <begin position="21"/>
        <end position="513"/>
    </location>
</feature>
<evidence type="ECO:0000313" key="5">
    <source>
        <dbReference type="Proteomes" id="UP000678374"/>
    </source>
</evidence>
<dbReference type="InterPro" id="IPR051099">
    <property type="entry name" value="AGR/TXD"/>
</dbReference>
<dbReference type="RefSeq" id="WP_210804355.1">
    <property type="nucleotide sequence ID" value="NZ_JAGQDE010000035.1"/>
</dbReference>
<dbReference type="InterPro" id="IPR013766">
    <property type="entry name" value="Thioredoxin_domain"/>
</dbReference>
<protein>
    <submittedName>
        <fullName evidence="4">Thioredoxin family protein</fullName>
    </submittedName>
</protein>
<reference evidence="4" key="1">
    <citation type="submission" date="2021-04" db="EMBL/GenBank/DDBJ databases">
        <title>The genome sequence of Ideonella sp. 4Y11.</title>
        <authorList>
            <person name="Liu Y."/>
        </authorList>
    </citation>
    <scope>NUCLEOTIDE SEQUENCE</scope>
    <source>
        <strain evidence="4">4Y11</strain>
    </source>
</reference>
<dbReference type="EMBL" id="JAGQDE010000035">
    <property type="protein sequence ID" value="MBQ0961669.1"/>
    <property type="molecule type" value="Genomic_DNA"/>
</dbReference>
<accession>A0A940YPJ5</accession>
<evidence type="ECO:0000256" key="1">
    <source>
        <dbReference type="ARBA" id="ARBA00022729"/>
    </source>
</evidence>
<dbReference type="Proteomes" id="UP000678374">
    <property type="component" value="Unassembled WGS sequence"/>
</dbReference>
<dbReference type="Gene3D" id="3.40.30.10">
    <property type="entry name" value="Glutaredoxin"/>
    <property type="match status" value="1"/>
</dbReference>
<dbReference type="InterPro" id="IPR036249">
    <property type="entry name" value="Thioredoxin-like_sf"/>
</dbReference>
<feature type="signal peptide" evidence="2">
    <location>
        <begin position="1"/>
        <end position="20"/>
    </location>
</feature>
<dbReference type="AlphaFoldDB" id="A0A940YPJ5"/>
<comment type="caution">
    <text evidence="4">The sequence shown here is derived from an EMBL/GenBank/DDBJ whole genome shotgun (WGS) entry which is preliminary data.</text>
</comment>
<evidence type="ECO:0000256" key="2">
    <source>
        <dbReference type="SAM" id="SignalP"/>
    </source>
</evidence>
<sequence>MKHTALIATLLCALAGPAPAALPSGPGAVAWLSAEADADIERAFAQAREQRKPVLLYWGAVWCPPCNHLKSTLFNRQDFIERSKSVVPVYLDGDAPGAQKLASRFKVRGYPTMILMDAQGQELTRLPGEIDAPQVLRVLQLGLSGGRPVSAVLADARAGKPLKPAEWQLLAFYSWDTDEDRLVPEAERPGLLAQLAAACPKTERDSAERLLLRALAASNEQRGLRADAATRQRVQALMGQPARARALMDVLVNYPAELAAAAAPVAGADRDALVAAYERALQALQADATLSRADRLSALIARIDLQRLGQPKDTKAPTLPAALKQQMRDMAAAVDREVKDGNERQTVITAAAHGLTRAGLWADSDALLKSNLAKSHSPYYLMSQLGSNARQQGRNAEAVDWFGQAFEKASGGATRLQWGASYVSALVDLAPQDAARIEAAAAAMLKEAAGQNAAFHERSARSLQRMSSKLASWNADGSHAAVIGRLRGQLGPVCQALPAADAQRATCDALLKG</sequence>
<dbReference type="PANTHER" id="PTHR15337">
    <property type="entry name" value="ANTERIOR GRADIENT PROTEIN-RELATED"/>
    <property type="match status" value="1"/>
</dbReference>
<feature type="domain" description="Thioredoxin" evidence="3">
    <location>
        <begin position="10"/>
        <end position="144"/>
    </location>
</feature>
<dbReference type="PROSITE" id="PS51352">
    <property type="entry name" value="THIOREDOXIN_2"/>
    <property type="match status" value="1"/>
</dbReference>
<organism evidence="4 5">
    <name type="scientific">Ideonella aquatica</name>
    <dbReference type="NCBI Taxonomy" id="2824119"/>
    <lineage>
        <taxon>Bacteria</taxon>
        <taxon>Pseudomonadati</taxon>
        <taxon>Pseudomonadota</taxon>
        <taxon>Betaproteobacteria</taxon>
        <taxon>Burkholderiales</taxon>
        <taxon>Sphaerotilaceae</taxon>
        <taxon>Ideonella</taxon>
    </lineage>
</organism>
<gene>
    <name evidence="4" type="ORF">KAK06_22210</name>
</gene>
<dbReference type="InterPro" id="IPR012336">
    <property type="entry name" value="Thioredoxin-like_fold"/>
</dbReference>
<evidence type="ECO:0000259" key="3">
    <source>
        <dbReference type="PROSITE" id="PS51352"/>
    </source>
</evidence>
<proteinExistence type="predicted"/>
<evidence type="ECO:0000313" key="4">
    <source>
        <dbReference type="EMBL" id="MBQ0961669.1"/>
    </source>
</evidence>
<dbReference type="SUPFAM" id="SSF52833">
    <property type="entry name" value="Thioredoxin-like"/>
    <property type="match status" value="1"/>
</dbReference>
<keyword evidence="5" id="KW-1185">Reference proteome</keyword>